<name>A0A1L7NMA5_PSEPU</name>
<dbReference type="EMBL" id="AP015030">
    <property type="protein sequence ID" value="BAW26590.1"/>
    <property type="molecule type" value="Genomic_DNA"/>
</dbReference>
<evidence type="ECO:0000313" key="1">
    <source>
        <dbReference type="EMBL" id="BAW26590.1"/>
    </source>
</evidence>
<organism evidence="1 2">
    <name type="scientific">Pseudomonas putida</name>
    <name type="common">Arthrobacter siderocapsulatus</name>
    <dbReference type="NCBI Taxonomy" id="303"/>
    <lineage>
        <taxon>Bacteria</taxon>
        <taxon>Pseudomonadati</taxon>
        <taxon>Pseudomonadota</taxon>
        <taxon>Gammaproteobacteria</taxon>
        <taxon>Pseudomonadales</taxon>
        <taxon>Pseudomonadaceae</taxon>
        <taxon>Pseudomonas</taxon>
    </lineage>
</organism>
<proteinExistence type="predicted"/>
<reference evidence="1 2" key="1">
    <citation type="submission" date="2015-11" db="EMBL/GenBank/DDBJ databases">
        <title>Complete genome sequencing of a biphenyl-degrading bacterium, Pseudomonas putida KF715 (=NBRC110667).</title>
        <authorList>
            <person name="Suenaga H."/>
            <person name="Fujihara N."/>
            <person name="Watanabe T."/>
            <person name="Hirose J."/>
            <person name="Kimura N."/>
            <person name="Yamazoe A."/>
            <person name="Hosoyama A."/>
            <person name="Shimodaira J."/>
            <person name="Furukawa K."/>
        </authorList>
    </citation>
    <scope>NUCLEOTIDE SEQUENCE [LARGE SCALE GENOMIC DNA]</scope>
    <source>
        <strain evidence="1 2">KF715</strain>
        <plasmid evidence="2">Plasmid pkf715a dna</plasmid>
    </source>
</reference>
<sequence>MPMKAWTDLSVIQTPPRIAALPKDERGYPIFFTALVEPGGKPNYRAQDSVKCNLALREGLCGMCGQKLGKAMAFVGGPISIKNRLFADLPMHESCAVYAMQACPFIAAPKFSYQSALSTEMAVNPLVSDSRPDRFGLGITNKMKLVTIQGQTVIKAGRFSRVQYWVGGKPV</sequence>
<geneLocation type="plasmid" evidence="2">
    <name>pkf715a dna</name>
</geneLocation>
<protein>
    <submittedName>
        <fullName evidence="1">Uncharacterized protein</fullName>
    </submittedName>
</protein>
<dbReference type="AlphaFoldDB" id="A0A1L7NMA5"/>
<accession>A0A1L7NMA5</accession>
<dbReference type="Proteomes" id="UP000218731">
    <property type="component" value="Plasmid pKF715A"/>
</dbReference>
<gene>
    <name evidence="1" type="ORF">KF715C_pA850</name>
</gene>
<evidence type="ECO:0000313" key="2">
    <source>
        <dbReference type="Proteomes" id="UP000218731"/>
    </source>
</evidence>
<keyword evidence="1" id="KW-0614">Plasmid</keyword>